<protein>
    <submittedName>
        <fullName evidence="1">Uncharacterized protein</fullName>
    </submittedName>
</protein>
<dbReference type="AlphaFoldDB" id="A0A397U7I7"/>
<organism evidence="1 2">
    <name type="scientific">Gigaspora rosea</name>
    <dbReference type="NCBI Taxonomy" id="44941"/>
    <lineage>
        <taxon>Eukaryota</taxon>
        <taxon>Fungi</taxon>
        <taxon>Fungi incertae sedis</taxon>
        <taxon>Mucoromycota</taxon>
        <taxon>Glomeromycotina</taxon>
        <taxon>Glomeromycetes</taxon>
        <taxon>Diversisporales</taxon>
        <taxon>Gigasporaceae</taxon>
        <taxon>Gigaspora</taxon>
    </lineage>
</organism>
<comment type="caution">
    <text evidence="1">The sequence shown here is derived from an EMBL/GenBank/DDBJ whole genome shotgun (WGS) entry which is preliminary data.</text>
</comment>
<sequence>MDEMPDRATFVMLLNSLRCLVPFLIYVVLSPAAAGRLLEMVESGACSVTLNLTVWVGQKSKDRAIIILNRACSKHP</sequence>
<proteinExistence type="predicted"/>
<keyword evidence="2" id="KW-1185">Reference proteome</keyword>
<name>A0A397U7I7_9GLOM</name>
<accession>A0A397U7I7</accession>
<reference evidence="1 2" key="1">
    <citation type="submission" date="2018-06" db="EMBL/GenBank/DDBJ databases">
        <title>Comparative genomics reveals the genomic features of Rhizophagus irregularis, R. cerebriforme, R. diaphanum and Gigaspora rosea, and their symbiotic lifestyle signature.</title>
        <authorList>
            <person name="Morin E."/>
            <person name="San Clemente H."/>
            <person name="Chen E.C.H."/>
            <person name="De La Providencia I."/>
            <person name="Hainaut M."/>
            <person name="Kuo A."/>
            <person name="Kohler A."/>
            <person name="Murat C."/>
            <person name="Tang N."/>
            <person name="Roy S."/>
            <person name="Loubradou J."/>
            <person name="Henrissat B."/>
            <person name="Grigoriev I.V."/>
            <person name="Corradi N."/>
            <person name="Roux C."/>
            <person name="Martin F.M."/>
        </authorList>
    </citation>
    <scope>NUCLEOTIDE SEQUENCE [LARGE SCALE GENOMIC DNA]</scope>
    <source>
        <strain evidence="1 2">DAOM 194757</strain>
    </source>
</reference>
<dbReference type="EMBL" id="QKWP01002511">
    <property type="protein sequence ID" value="RIB03076.1"/>
    <property type="molecule type" value="Genomic_DNA"/>
</dbReference>
<dbReference type="Proteomes" id="UP000266673">
    <property type="component" value="Unassembled WGS sequence"/>
</dbReference>
<evidence type="ECO:0000313" key="1">
    <source>
        <dbReference type="EMBL" id="RIB03076.1"/>
    </source>
</evidence>
<gene>
    <name evidence="1" type="ORF">C2G38_2123880</name>
</gene>
<evidence type="ECO:0000313" key="2">
    <source>
        <dbReference type="Proteomes" id="UP000266673"/>
    </source>
</evidence>